<feature type="binding site" evidence="10">
    <location>
        <position position="111"/>
    </location>
    <ligand>
        <name>L-histidine</name>
        <dbReference type="ChEBI" id="CHEBI:57595"/>
    </ligand>
</feature>
<dbReference type="HAMAP" id="MF_00127">
    <property type="entry name" value="His_tRNA_synth"/>
    <property type="match status" value="1"/>
</dbReference>
<dbReference type="CDD" id="cd00773">
    <property type="entry name" value="HisRS-like_core"/>
    <property type="match status" value="1"/>
</dbReference>
<dbReference type="GO" id="GO:0005524">
    <property type="term" value="F:ATP binding"/>
    <property type="evidence" value="ECO:0007669"/>
    <property type="project" value="UniProtKB-UniRule"/>
</dbReference>
<dbReference type="Gene3D" id="3.40.50.800">
    <property type="entry name" value="Anticodon-binding domain"/>
    <property type="match status" value="1"/>
</dbReference>
<dbReference type="GO" id="GO:0005737">
    <property type="term" value="C:cytoplasm"/>
    <property type="evidence" value="ECO:0007669"/>
    <property type="project" value="UniProtKB-SubCell"/>
</dbReference>
<dbReference type="AlphaFoldDB" id="A0A7W8HAU4"/>
<dbReference type="EC" id="6.1.1.21" evidence="9"/>
<proteinExistence type="inferred from homology"/>
<evidence type="ECO:0000256" key="4">
    <source>
        <dbReference type="ARBA" id="ARBA00022741"/>
    </source>
</evidence>
<dbReference type="Pfam" id="PF03129">
    <property type="entry name" value="HGTP_anticodon"/>
    <property type="match status" value="1"/>
</dbReference>
<evidence type="ECO:0000256" key="9">
    <source>
        <dbReference type="HAMAP-Rule" id="MF_00127"/>
    </source>
</evidence>
<keyword evidence="4 9" id="KW-0547">Nucleotide-binding</keyword>
<dbReference type="PIRSF" id="PIRSF001549">
    <property type="entry name" value="His-tRNA_synth"/>
    <property type="match status" value="1"/>
</dbReference>
<evidence type="ECO:0000256" key="5">
    <source>
        <dbReference type="ARBA" id="ARBA00022840"/>
    </source>
</evidence>
<feature type="binding site" evidence="10">
    <location>
        <position position="129"/>
    </location>
    <ligand>
        <name>L-histidine</name>
        <dbReference type="ChEBI" id="CHEBI:57595"/>
    </ligand>
</feature>
<feature type="binding site" evidence="10">
    <location>
        <position position="125"/>
    </location>
    <ligand>
        <name>L-histidine</name>
        <dbReference type="ChEBI" id="CHEBI:57595"/>
    </ligand>
</feature>
<dbReference type="InterPro" id="IPR033656">
    <property type="entry name" value="HisRS_anticodon"/>
</dbReference>
<dbReference type="PANTHER" id="PTHR11476:SF7">
    <property type="entry name" value="HISTIDINE--TRNA LIGASE"/>
    <property type="match status" value="1"/>
</dbReference>
<keyword evidence="13" id="KW-1185">Reference proteome</keyword>
<keyword evidence="5 9" id="KW-0067">ATP-binding</keyword>
<dbReference type="GO" id="GO:0016740">
    <property type="term" value="F:transferase activity"/>
    <property type="evidence" value="ECO:0007669"/>
    <property type="project" value="UniProtKB-ARBA"/>
</dbReference>
<dbReference type="NCBIfam" id="TIGR00442">
    <property type="entry name" value="hisS"/>
    <property type="match status" value="1"/>
</dbReference>
<dbReference type="SUPFAM" id="SSF55681">
    <property type="entry name" value="Class II aaRS and biotin synthetases"/>
    <property type="match status" value="1"/>
</dbReference>
<comment type="caution">
    <text evidence="12">The sequence shown here is derived from an EMBL/GenBank/DDBJ whole genome shotgun (WGS) entry which is preliminary data.</text>
</comment>
<feature type="binding site" evidence="10">
    <location>
        <begin position="281"/>
        <end position="282"/>
    </location>
    <ligand>
        <name>L-histidine</name>
        <dbReference type="ChEBI" id="CHEBI:57595"/>
    </ligand>
</feature>
<dbReference type="PANTHER" id="PTHR11476">
    <property type="entry name" value="HISTIDYL-TRNA SYNTHETASE"/>
    <property type="match status" value="1"/>
</dbReference>
<dbReference type="InterPro" id="IPR036621">
    <property type="entry name" value="Anticodon-bd_dom_sf"/>
</dbReference>
<keyword evidence="7 9" id="KW-0030">Aminoacyl-tRNA synthetase</keyword>
<accession>A0A7W8HAU4</accession>
<dbReference type="Gene3D" id="3.30.930.10">
    <property type="entry name" value="Bira Bifunctional Protein, Domain 2"/>
    <property type="match status" value="1"/>
</dbReference>
<feature type="binding site" evidence="10">
    <location>
        <position position="277"/>
    </location>
    <ligand>
        <name>L-histidine</name>
        <dbReference type="ChEBI" id="CHEBI:57595"/>
    </ligand>
</feature>
<evidence type="ECO:0000256" key="10">
    <source>
        <dbReference type="PIRSR" id="PIRSR001549-1"/>
    </source>
</evidence>
<evidence type="ECO:0000313" key="12">
    <source>
        <dbReference type="EMBL" id="MBB5264320.1"/>
    </source>
</evidence>
<dbReference type="CDD" id="cd00859">
    <property type="entry name" value="HisRS_anticodon"/>
    <property type="match status" value="1"/>
</dbReference>
<dbReference type="InterPro" id="IPR004516">
    <property type="entry name" value="HisRS/HisZ"/>
</dbReference>
<sequence>MGNKVTPRTLSGFMELLPQEQLKFDKIVRTLQDVYASYGFLPLDTPILESSEVLLAKAGGETEKQIYRFNRGDTDLAMRFDLTVPLAKYVAKNYSNLTFPFKRFQIGKVYRGERAQKGRFREFYQADIDIIGDTKLDIVNDAEVPSIIYNIFTNLGLDDFTIRINNRKVLSGFFEILELSENVTDILRIVDKIEKIGKDAVAEELALLGATSHQCDQILEFIGISGSTEEVIARLRSYGGANTMFDAGVDELEAVVKGIAAFGVPEKNYKIDLCIARGLDYYTGTVYETTFNKHPEIGSICSGGRYENLAEFYTDKKLPGVGISIGLTRLFYILSTMDYLNDNSVFGADVLVIPMTGDLSCAIQVSTRLRNSGIRTQIYFEQKKFKHKIGYADKLRIPYAAFIGEDEIASGKVTVKNMKTGEQRTEALDVLIPVIQEELKQNQAQKIISIL</sequence>
<evidence type="ECO:0000256" key="2">
    <source>
        <dbReference type="ARBA" id="ARBA00022490"/>
    </source>
</evidence>
<dbReference type="Proteomes" id="UP000543642">
    <property type="component" value="Unassembled WGS sequence"/>
</dbReference>
<keyword evidence="2 9" id="KW-0963">Cytoplasm</keyword>
<dbReference type="SUPFAM" id="SSF52954">
    <property type="entry name" value="Class II aaRS ABD-related"/>
    <property type="match status" value="1"/>
</dbReference>
<evidence type="ECO:0000256" key="1">
    <source>
        <dbReference type="ARBA" id="ARBA00008226"/>
    </source>
</evidence>
<keyword evidence="3 9" id="KW-0436">Ligase</keyword>
<comment type="subunit">
    <text evidence="9">Homodimer.</text>
</comment>
<dbReference type="Pfam" id="PF13393">
    <property type="entry name" value="tRNA-synt_His"/>
    <property type="match status" value="1"/>
</dbReference>
<dbReference type="InterPro" id="IPR041715">
    <property type="entry name" value="HisRS-like_core"/>
</dbReference>
<feature type="binding site" evidence="10">
    <location>
        <begin position="81"/>
        <end position="83"/>
    </location>
    <ligand>
        <name>L-histidine</name>
        <dbReference type="ChEBI" id="CHEBI:57595"/>
    </ligand>
</feature>
<reference evidence="12 13" key="1">
    <citation type="submission" date="2020-08" db="EMBL/GenBank/DDBJ databases">
        <title>Genomic Encyclopedia of Type Strains, Phase IV (KMG-IV): sequencing the most valuable type-strain genomes for metagenomic binning, comparative biology and taxonomic classification.</title>
        <authorList>
            <person name="Goeker M."/>
        </authorList>
    </citation>
    <scope>NUCLEOTIDE SEQUENCE [LARGE SCALE GENOMIC DNA]</scope>
    <source>
        <strain evidence="12 13">DSM 106146</strain>
    </source>
</reference>
<dbReference type="RefSeq" id="WP_183772871.1">
    <property type="nucleotide sequence ID" value="NZ_CAWVEG010000151.1"/>
</dbReference>
<evidence type="ECO:0000259" key="11">
    <source>
        <dbReference type="PROSITE" id="PS50862"/>
    </source>
</evidence>
<protein>
    <recommendedName>
        <fullName evidence="9">Histidine--tRNA ligase</fullName>
        <ecNumber evidence="9">6.1.1.21</ecNumber>
    </recommendedName>
    <alternativeName>
        <fullName evidence="9">Histidyl-tRNA synthetase</fullName>
        <shortName evidence="9">HisRS</shortName>
    </alternativeName>
</protein>
<feature type="domain" description="Aminoacyl-transfer RNA synthetases class-II family profile" evidence="11">
    <location>
        <begin position="26"/>
        <end position="354"/>
    </location>
</feature>
<evidence type="ECO:0000256" key="8">
    <source>
        <dbReference type="ARBA" id="ARBA00047639"/>
    </source>
</evidence>
<name>A0A7W8HAU4_9FIRM</name>
<evidence type="ECO:0000256" key="6">
    <source>
        <dbReference type="ARBA" id="ARBA00022917"/>
    </source>
</evidence>
<dbReference type="InterPro" id="IPR015807">
    <property type="entry name" value="His-tRNA-ligase"/>
</dbReference>
<evidence type="ECO:0000256" key="7">
    <source>
        <dbReference type="ARBA" id="ARBA00023146"/>
    </source>
</evidence>
<comment type="catalytic activity">
    <reaction evidence="8 9">
        <text>tRNA(His) + L-histidine + ATP = L-histidyl-tRNA(His) + AMP + diphosphate + H(+)</text>
        <dbReference type="Rhea" id="RHEA:17313"/>
        <dbReference type="Rhea" id="RHEA-COMP:9665"/>
        <dbReference type="Rhea" id="RHEA-COMP:9689"/>
        <dbReference type="ChEBI" id="CHEBI:15378"/>
        <dbReference type="ChEBI" id="CHEBI:30616"/>
        <dbReference type="ChEBI" id="CHEBI:33019"/>
        <dbReference type="ChEBI" id="CHEBI:57595"/>
        <dbReference type="ChEBI" id="CHEBI:78442"/>
        <dbReference type="ChEBI" id="CHEBI:78527"/>
        <dbReference type="ChEBI" id="CHEBI:456215"/>
        <dbReference type="EC" id="6.1.1.21"/>
    </reaction>
</comment>
<comment type="similarity">
    <text evidence="1 9">Belongs to the class-II aminoacyl-tRNA synthetase family.</text>
</comment>
<dbReference type="InterPro" id="IPR004154">
    <property type="entry name" value="Anticodon-bd"/>
</dbReference>
<evidence type="ECO:0000313" key="13">
    <source>
        <dbReference type="Proteomes" id="UP000543642"/>
    </source>
</evidence>
<evidence type="ECO:0000256" key="3">
    <source>
        <dbReference type="ARBA" id="ARBA00022598"/>
    </source>
</evidence>
<dbReference type="GO" id="GO:0006427">
    <property type="term" value="P:histidyl-tRNA aminoacylation"/>
    <property type="evidence" value="ECO:0007669"/>
    <property type="project" value="UniProtKB-UniRule"/>
</dbReference>
<dbReference type="GO" id="GO:0140096">
    <property type="term" value="F:catalytic activity, acting on a protein"/>
    <property type="evidence" value="ECO:0007669"/>
    <property type="project" value="UniProtKB-ARBA"/>
</dbReference>
<gene>
    <name evidence="9" type="primary">hisS</name>
    <name evidence="12" type="ORF">HNP82_001431</name>
</gene>
<dbReference type="InterPro" id="IPR006195">
    <property type="entry name" value="aa-tRNA-synth_II"/>
</dbReference>
<dbReference type="GO" id="GO:0004821">
    <property type="term" value="F:histidine-tRNA ligase activity"/>
    <property type="evidence" value="ECO:0007669"/>
    <property type="project" value="UniProtKB-UniRule"/>
</dbReference>
<dbReference type="EMBL" id="JACHFW010000004">
    <property type="protein sequence ID" value="MBB5264320.1"/>
    <property type="molecule type" value="Genomic_DNA"/>
</dbReference>
<organism evidence="12 13">
    <name type="scientific">Catenibacillus scindens</name>
    <dbReference type="NCBI Taxonomy" id="673271"/>
    <lineage>
        <taxon>Bacteria</taxon>
        <taxon>Bacillati</taxon>
        <taxon>Bacillota</taxon>
        <taxon>Clostridia</taxon>
        <taxon>Lachnospirales</taxon>
        <taxon>Lachnospiraceae</taxon>
        <taxon>Catenibacillus</taxon>
    </lineage>
</organism>
<comment type="subcellular location">
    <subcellularLocation>
        <location evidence="9">Cytoplasm</location>
    </subcellularLocation>
</comment>
<keyword evidence="6 9" id="KW-0648">Protein biosynthesis</keyword>
<dbReference type="PROSITE" id="PS50862">
    <property type="entry name" value="AA_TRNA_LIGASE_II"/>
    <property type="match status" value="1"/>
</dbReference>
<dbReference type="InterPro" id="IPR045864">
    <property type="entry name" value="aa-tRNA-synth_II/BPL/LPL"/>
</dbReference>